<evidence type="ECO:0000313" key="6">
    <source>
        <dbReference type="Proteomes" id="UP000050502"/>
    </source>
</evidence>
<reference evidence="5 6" key="1">
    <citation type="submission" date="2015-07" db="EMBL/GenBank/DDBJ databases">
        <title>Whole genome sequence of Ardenticatena maritima DSM 23922.</title>
        <authorList>
            <person name="Hemp J."/>
            <person name="Ward L.M."/>
            <person name="Pace L.A."/>
            <person name="Fischer W.W."/>
        </authorList>
    </citation>
    <scope>NUCLEOTIDE SEQUENCE [LARGE SCALE GENOMIC DNA]</scope>
    <source>
        <strain evidence="5 6">110S</strain>
    </source>
</reference>
<dbReference type="Gene3D" id="3.30.70.360">
    <property type="match status" value="1"/>
</dbReference>
<sequence>MHDLAACIAFLQRLVQTPSLPGHEADLAALVKAEMERLGYDEVFVDAAGNVIGRIRGRGDAPAVMFNTHLDHVDPGDPAGWRFPPYGGEIHDEAVWGRGTVDIKGPLAAQVYGVARLKNDPTPPPGDVYVSAVVQEEIGGLGARHLLTHLQPPLIVVGEPSRNELRRGHRGRTEVILHIRGRSAHASMPAEGVNPHFVAARFLLALETLPMQTHPDLGRSSATPTLIRIDQTSSNVIPGELWLTIDWRNIPAETAETICARLRPLAEEAARAVPGAQADILVRTHEVASYTGLRMLLPADNPAFALPADHPALRAAAHVLTDALGHTPHVDVWQFATDGGHFAKAGLTVIGFGPGDDRLAHTNMEHIRIADVETALRGNAALAREWAWRVATSR</sequence>
<evidence type="ECO:0000256" key="2">
    <source>
        <dbReference type="ARBA" id="ARBA00022801"/>
    </source>
</evidence>
<dbReference type="RefSeq" id="WP_060687240.1">
    <property type="nucleotide sequence ID" value="NZ_LGKN01000003.1"/>
</dbReference>
<dbReference type="InterPro" id="IPR050072">
    <property type="entry name" value="Peptidase_M20A"/>
</dbReference>
<proteinExistence type="predicted"/>
<comment type="caution">
    <text evidence="5">The sequence shown here is derived from an EMBL/GenBank/DDBJ whole genome shotgun (WGS) entry which is preliminary data.</text>
</comment>
<dbReference type="GO" id="GO:0004177">
    <property type="term" value="F:aminopeptidase activity"/>
    <property type="evidence" value="ECO:0007669"/>
    <property type="project" value="UniProtKB-UniRule"/>
</dbReference>
<dbReference type="PANTHER" id="PTHR43808">
    <property type="entry name" value="ACETYLORNITHINE DEACETYLASE"/>
    <property type="match status" value="1"/>
</dbReference>
<dbReference type="PANTHER" id="PTHR43808:SF28">
    <property type="entry name" value="[LYSW]-LYSINE_[LYSW]-ORNITHINE HYDROLASE"/>
    <property type="match status" value="1"/>
</dbReference>
<evidence type="ECO:0000313" key="5">
    <source>
        <dbReference type="EMBL" id="KPL89606.1"/>
    </source>
</evidence>
<keyword evidence="2" id="KW-0378">Hydrolase</keyword>
<dbReference type="Proteomes" id="UP000050502">
    <property type="component" value="Unassembled WGS sequence"/>
</dbReference>
<dbReference type="Pfam" id="PF01546">
    <property type="entry name" value="Peptidase_M20"/>
    <property type="match status" value="1"/>
</dbReference>
<dbReference type="EMBL" id="LGKN01000003">
    <property type="protein sequence ID" value="KPL89606.1"/>
    <property type="molecule type" value="Genomic_DNA"/>
</dbReference>
<organism evidence="5 6">
    <name type="scientific">Ardenticatena maritima</name>
    <dbReference type="NCBI Taxonomy" id="872965"/>
    <lineage>
        <taxon>Bacteria</taxon>
        <taxon>Bacillati</taxon>
        <taxon>Chloroflexota</taxon>
        <taxon>Ardenticatenia</taxon>
        <taxon>Ardenticatenales</taxon>
        <taxon>Ardenticatenaceae</taxon>
        <taxon>Ardenticatena</taxon>
    </lineage>
</organism>
<dbReference type="SUPFAM" id="SSF55031">
    <property type="entry name" value="Bacterial exopeptidase dimerisation domain"/>
    <property type="match status" value="1"/>
</dbReference>
<evidence type="ECO:0000259" key="4">
    <source>
        <dbReference type="Pfam" id="PF07687"/>
    </source>
</evidence>
<dbReference type="SUPFAM" id="SSF53187">
    <property type="entry name" value="Zn-dependent exopeptidases"/>
    <property type="match status" value="1"/>
</dbReference>
<dbReference type="Gene3D" id="3.40.630.10">
    <property type="entry name" value="Zn peptidases"/>
    <property type="match status" value="2"/>
</dbReference>
<feature type="binding site" evidence="3">
    <location>
        <position position="69"/>
    </location>
    <ligand>
        <name>Zn(2+)</name>
        <dbReference type="ChEBI" id="CHEBI:29105"/>
        <label>1</label>
    </ligand>
</feature>
<dbReference type="Pfam" id="PF07687">
    <property type="entry name" value="M20_dimer"/>
    <property type="match status" value="1"/>
</dbReference>
<dbReference type="InterPro" id="IPR002933">
    <property type="entry name" value="Peptidase_M20"/>
</dbReference>
<dbReference type="AlphaFoldDB" id="A0A0P6YIY7"/>
<evidence type="ECO:0000256" key="1">
    <source>
        <dbReference type="ARBA" id="ARBA00022723"/>
    </source>
</evidence>
<evidence type="ECO:0000256" key="3">
    <source>
        <dbReference type="PIRSR" id="PIRSR001123-2"/>
    </source>
</evidence>
<keyword evidence="1 3" id="KW-0479">Metal-binding</keyword>
<accession>A0A0P6YIY7</accession>
<protein>
    <recommendedName>
        <fullName evidence="4">Peptidase M20 dimerisation domain-containing protein</fullName>
    </recommendedName>
</protein>
<comment type="cofactor">
    <cofactor evidence="3">
        <name>a divalent metal cation</name>
        <dbReference type="ChEBI" id="CHEBI:60240"/>
    </cofactor>
    <text evidence="3">Binds 2 divalent metal cations per subunit.</text>
</comment>
<dbReference type="InterPro" id="IPR036264">
    <property type="entry name" value="Bact_exopeptidase_dim_dom"/>
</dbReference>
<feature type="domain" description="Peptidase M20 dimerisation" evidence="4">
    <location>
        <begin position="168"/>
        <end position="271"/>
    </location>
</feature>
<dbReference type="InterPro" id="IPR011650">
    <property type="entry name" value="Peptidase_M20_dimer"/>
</dbReference>
<gene>
    <name evidence="5" type="ORF">SE16_04100</name>
</gene>
<dbReference type="GO" id="GO:0046872">
    <property type="term" value="F:metal ion binding"/>
    <property type="evidence" value="ECO:0007669"/>
    <property type="project" value="UniProtKB-UniRule"/>
</dbReference>
<name>A0A0P6YIY7_9CHLR</name>